<reference evidence="2 3" key="1">
    <citation type="submission" date="2024-01" db="EMBL/GenBank/DDBJ databases">
        <title>Genome assemblies of Stephania.</title>
        <authorList>
            <person name="Yang L."/>
        </authorList>
    </citation>
    <scope>NUCLEOTIDE SEQUENCE [LARGE SCALE GENOMIC DNA]</scope>
    <source>
        <strain evidence="2">QJT</strain>
        <tissue evidence="2">Leaf</tissue>
    </source>
</reference>
<dbReference type="Pfam" id="PF01565">
    <property type="entry name" value="FAD_binding_4"/>
    <property type="match status" value="1"/>
</dbReference>
<proteinExistence type="predicted"/>
<dbReference type="InterPro" id="IPR036318">
    <property type="entry name" value="FAD-bd_PCMH-like_sf"/>
</dbReference>
<dbReference type="AlphaFoldDB" id="A0AAP0EJ80"/>
<feature type="domain" description="FAD-binding PCMH-type" evidence="1">
    <location>
        <begin position="1"/>
        <end position="109"/>
    </location>
</feature>
<gene>
    <name evidence="2" type="ORF">Sjap_024695</name>
</gene>
<name>A0AAP0EJ80_9MAGN</name>
<accession>A0AAP0EJ80</accession>
<keyword evidence="3" id="KW-1185">Reference proteome</keyword>
<dbReference type="Proteomes" id="UP001417504">
    <property type="component" value="Unassembled WGS sequence"/>
</dbReference>
<sequence length="242" mass="26959">MLWEAWVAISKEVVTLGEVYHNIAKKSRTHGFPGGTCPTVGVGGHINGGGYGALGRKFGDNIIDARLVNVKGKILDRKSMGKDLFWAIRGGGGGSFGVIFSWKIKLVPIPQTVTIFTVNRNLEQGATELVHKWQTIAHKLPRELFIRVLIIVKANTTITALFQTLYLGKSKQLLKLMKQSFPELGIKSYDCAQDTNYTKVFQSKIGFCEGTDFEYWIERHLEATLRSKGAYDDLEPLLGKNK</sequence>
<organism evidence="2 3">
    <name type="scientific">Stephania japonica</name>
    <dbReference type="NCBI Taxonomy" id="461633"/>
    <lineage>
        <taxon>Eukaryota</taxon>
        <taxon>Viridiplantae</taxon>
        <taxon>Streptophyta</taxon>
        <taxon>Embryophyta</taxon>
        <taxon>Tracheophyta</taxon>
        <taxon>Spermatophyta</taxon>
        <taxon>Magnoliopsida</taxon>
        <taxon>Ranunculales</taxon>
        <taxon>Menispermaceae</taxon>
        <taxon>Menispermoideae</taxon>
        <taxon>Cissampelideae</taxon>
        <taxon>Stephania</taxon>
    </lineage>
</organism>
<comment type="caution">
    <text evidence="2">The sequence shown here is derived from an EMBL/GenBank/DDBJ whole genome shotgun (WGS) entry which is preliminary data.</text>
</comment>
<dbReference type="EMBL" id="JBBNAE010000010">
    <property type="protein sequence ID" value="KAK9091518.1"/>
    <property type="molecule type" value="Genomic_DNA"/>
</dbReference>
<dbReference type="Gene3D" id="3.40.462.20">
    <property type="match status" value="1"/>
</dbReference>
<dbReference type="GO" id="GO:0071949">
    <property type="term" value="F:FAD binding"/>
    <property type="evidence" value="ECO:0007669"/>
    <property type="project" value="InterPro"/>
</dbReference>
<dbReference type="InterPro" id="IPR016169">
    <property type="entry name" value="FAD-bd_PCMH_sub2"/>
</dbReference>
<dbReference type="SUPFAM" id="SSF56176">
    <property type="entry name" value="FAD-binding/transporter-associated domain-like"/>
    <property type="match status" value="1"/>
</dbReference>
<protein>
    <recommendedName>
        <fullName evidence="1">FAD-binding PCMH-type domain-containing protein</fullName>
    </recommendedName>
</protein>
<dbReference type="PANTHER" id="PTHR32448">
    <property type="entry name" value="OS08G0158400 PROTEIN"/>
    <property type="match status" value="1"/>
</dbReference>
<dbReference type="Gene3D" id="3.30.465.10">
    <property type="match status" value="1"/>
</dbReference>
<dbReference type="InterPro" id="IPR016166">
    <property type="entry name" value="FAD-bd_PCMH"/>
</dbReference>
<evidence type="ECO:0000313" key="2">
    <source>
        <dbReference type="EMBL" id="KAK9091518.1"/>
    </source>
</evidence>
<evidence type="ECO:0000259" key="1">
    <source>
        <dbReference type="PROSITE" id="PS51387"/>
    </source>
</evidence>
<evidence type="ECO:0000313" key="3">
    <source>
        <dbReference type="Proteomes" id="UP001417504"/>
    </source>
</evidence>
<dbReference type="PROSITE" id="PS51387">
    <property type="entry name" value="FAD_PCMH"/>
    <property type="match status" value="1"/>
</dbReference>
<dbReference type="InterPro" id="IPR006094">
    <property type="entry name" value="Oxid_FAD_bind_N"/>
</dbReference>